<sequence>MAIHVASIVSKIILNDYDKKKLRVRGSIMDGGLTDSVKHALEQRIKSPLWGFIILAWTWFNWPNLAMLFMSDAPVKFRIDYILSQDYFYLYYVFAPILSGSILAVVSPYAQWLLSQAHRWADDRYKDNVFQSKERVFQDNIKLSKLKVQSDMAVDVEIAKINADIQTEVERGKREQILTEELETQKKILDEKIELLTKKLEDEKADFEELLKEKQKIQDIAINVTTLLEKALRLDDRRSVQQLVDEISDLFSVEDFELSEQRNALKNGIRKKRSVAEFIEEVKLNQSETSEINLQNK</sequence>
<gene>
    <name evidence="3" type="ORF">IMO34_09245</name>
</gene>
<feature type="transmembrane region" description="Helical" evidence="2">
    <location>
        <begin position="89"/>
        <end position="110"/>
    </location>
</feature>
<keyword evidence="1" id="KW-0175">Coiled coil</keyword>
<feature type="transmembrane region" description="Helical" evidence="2">
    <location>
        <begin position="49"/>
        <end position="69"/>
    </location>
</feature>
<evidence type="ECO:0000313" key="3">
    <source>
        <dbReference type="EMBL" id="QPF10535.1"/>
    </source>
</evidence>
<evidence type="ECO:0000256" key="2">
    <source>
        <dbReference type="SAM" id="Phobius"/>
    </source>
</evidence>
<dbReference type="AlphaFoldDB" id="A0AAQ0BQF6"/>
<proteinExistence type="predicted"/>
<accession>A0AAQ0BQF6</accession>
<protein>
    <submittedName>
        <fullName evidence="3">Uncharacterized protein</fullName>
    </submittedName>
</protein>
<evidence type="ECO:0000256" key="1">
    <source>
        <dbReference type="SAM" id="Coils"/>
    </source>
</evidence>
<evidence type="ECO:0000313" key="4">
    <source>
        <dbReference type="Proteomes" id="UP000594500"/>
    </source>
</evidence>
<keyword evidence="2" id="KW-0812">Transmembrane</keyword>
<feature type="coiled-coil region" evidence="1">
    <location>
        <begin position="179"/>
        <end position="220"/>
    </location>
</feature>
<keyword evidence="2" id="KW-0472">Membrane</keyword>
<keyword evidence="2" id="KW-1133">Transmembrane helix</keyword>
<name>A0AAQ0BQF6_RAOTE</name>
<dbReference type="EMBL" id="CP062916">
    <property type="protein sequence ID" value="QPF10535.1"/>
    <property type="molecule type" value="Genomic_DNA"/>
</dbReference>
<dbReference type="RefSeq" id="WP_195710982.1">
    <property type="nucleotide sequence ID" value="NZ_CP062916.1"/>
</dbReference>
<organism evidence="3 4">
    <name type="scientific">Raoultella terrigena</name>
    <name type="common">Klebsiella terrigena</name>
    <dbReference type="NCBI Taxonomy" id="577"/>
    <lineage>
        <taxon>Bacteria</taxon>
        <taxon>Pseudomonadati</taxon>
        <taxon>Pseudomonadota</taxon>
        <taxon>Gammaproteobacteria</taxon>
        <taxon>Enterobacterales</taxon>
        <taxon>Enterobacteriaceae</taxon>
        <taxon>Klebsiella/Raoultella group</taxon>
        <taxon>Raoultella</taxon>
    </lineage>
</organism>
<reference evidence="3 4" key="1">
    <citation type="submission" date="2020-10" db="EMBL/GenBank/DDBJ databases">
        <title>Resistance determinants and their genetic context in bacteria from a longitudinal study of pigs reared under conventional and antibiotic-free husbandry practices.</title>
        <authorList>
            <person name="Poulin-Laprade D."/>
            <person name="Brouard J.-S."/>
            <person name="Gagnon N."/>
            <person name="Turcotte A."/>
            <person name="Langlois A."/>
            <person name="Matte J.J."/>
            <person name="Carrillo C.D."/>
            <person name="Zaheer R."/>
            <person name="McAllister T."/>
            <person name="Topp E."/>
            <person name="Talbot G."/>
        </authorList>
    </citation>
    <scope>NUCLEOTIDE SEQUENCE [LARGE SCALE GENOMIC DNA]</scope>
    <source>
        <strain evidence="3 4">Res13-Abat-PEB01-P1-04-A</strain>
    </source>
</reference>
<dbReference type="Proteomes" id="UP000594500">
    <property type="component" value="Chromosome"/>
</dbReference>